<dbReference type="PANTHER" id="PTHR31236:SF2">
    <property type="entry name" value="BURP DOMAIN PROTEIN RD22"/>
    <property type="match status" value="1"/>
</dbReference>
<evidence type="ECO:0000313" key="3">
    <source>
        <dbReference type="Proteomes" id="UP000652761"/>
    </source>
</evidence>
<dbReference type="InterPro" id="IPR044816">
    <property type="entry name" value="BURP"/>
</dbReference>
<dbReference type="OrthoDB" id="2002236at2759"/>
<protein>
    <recommendedName>
        <fullName evidence="1">BURP domain-containing protein</fullName>
    </recommendedName>
</protein>
<dbReference type="Pfam" id="PF03181">
    <property type="entry name" value="BURP"/>
    <property type="match status" value="1"/>
</dbReference>
<dbReference type="Proteomes" id="UP000652761">
    <property type="component" value="Unassembled WGS sequence"/>
</dbReference>
<dbReference type="EMBL" id="NMUH01001020">
    <property type="protein sequence ID" value="MQL87968.1"/>
    <property type="molecule type" value="Genomic_DNA"/>
</dbReference>
<dbReference type="AlphaFoldDB" id="A0A843UWL4"/>
<evidence type="ECO:0000313" key="2">
    <source>
        <dbReference type="EMBL" id="MQL87968.1"/>
    </source>
</evidence>
<organism evidence="2 3">
    <name type="scientific">Colocasia esculenta</name>
    <name type="common">Wild taro</name>
    <name type="synonym">Arum esculentum</name>
    <dbReference type="NCBI Taxonomy" id="4460"/>
    <lineage>
        <taxon>Eukaryota</taxon>
        <taxon>Viridiplantae</taxon>
        <taxon>Streptophyta</taxon>
        <taxon>Embryophyta</taxon>
        <taxon>Tracheophyta</taxon>
        <taxon>Spermatophyta</taxon>
        <taxon>Magnoliopsida</taxon>
        <taxon>Liliopsida</taxon>
        <taxon>Araceae</taxon>
        <taxon>Aroideae</taxon>
        <taxon>Colocasieae</taxon>
        <taxon>Colocasia</taxon>
    </lineage>
</organism>
<proteinExistence type="predicted"/>
<comment type="caution">
    <text evidence="2">The sequence shown here is derived from an EMBL/GenBank/DDBJ whole genome shotgun (WGS) entry which is preliminary data.</text>
</comment>
<dbReference type="PANTHER" id="PTHR31236">
    <property type="entry name" value="BURP DOMAIN PROTEIN USPL1-LIKE"/>
    <property type="match status" value="1"/>
</dbReference>
<gene>
    <name evidence="2" type="ORF">Taro_020533</name>
</gene>
<feature type="domain" description="BURP" evidence="1">
    <location>
        <begin position="1"/>
        <end position="51"/>
    </location>
</feature>
<dbReference type="PROSITE" id="PS51277">
    <property type="entry name" value="BURP"/>
    <property type="match status" value="1"/>
</dbReference>
<accession>A0A843UWL4</accession>
<sequence>MPVGVQSLVAEGENVIACHAQLYPYAVFFCHGGADATKVYKVKLVGEDGGREWPFATPKPRVEHLVSISVSPETFIRGVAGCAVEVDWNIIISFHNNTKSKSTFSHSESSQKLSADSIPGASLRHPINAGHALADIAQGKATRGDVKWEVARTTPNEEFCIPT</sequence>
<dbReference type="InterPro" id="IPR004873">
    <property type="entry name" value="BURP_dom"/>
</dbReference>
<name>A0A843UWL4_COLES</name>
<keyword evidence="3" id="KW-1185">Reference proteome</keyword>
<reference evidence="2" key="1">
    <citation type="submission" date="2017-07" db="EMBL/GenBank/DDBJ databases">
        <title>Taro Niue Genome Assembly and Annotation.</title>
        <authorList>
            <person name="Atibalentja N."/>
            <person name="Keating K."/>
            <person name="Fields C.J."/>
        </authorList>
    </citation>
    <scope>NUCLEOTIDE SEQUENCE</scope>
    <source>
        <strain evidence="2">Niue_2</strain>
        <tissue evidence="2">Leaf</tissue>
    </source>
</reference>
<evidence type="ECO:0000259" key="1">
    <source>
        <dbReference type="PROSITE" id="PS51277"/>
    </source>
</evidence>